<keyword evidence="6" id="KW-0256">Endoplasmic reticulum</keyword>
<sequence length="453" mass="51114">MNDKKSGINPHIDLRASNNMLNIHTCADSGRALLQLLTYYANDGDITTPSAPVVERSPYSSPRHQADQELSRKILAICQKSQHEHVNDLLDEAMQETEVVTGLTEIFPATGAKLFFFPDEHHQLPQEPPGETPQLVTCELGEVPYSTLCTCSDTDDEFCFVGNEAGLGLFPKSGLPEIKWLTSDPVRVVDNHFSIPVGKTDLLKPPKNFPIPIMRYTLCEMTVVWHMYGGNDFKVPDKDSKKKTVNFSDTHLSDSISFSNTGRGEVNIGSNLDKKKANIPWILRGGVNRDHSVLMELQLNKVRFQHELYPEMTTQASRQVLIVSEVEIRDRLESSQINKFLYEYTSQARPKQSHAHMVVIKALHIRPDPKLKTQECCLKISLLPLRLNIDQDSLLFLIQFFNELGGGKSVDTDEIQQPSSKHSTPTHQPPVMTISQENDILIKHQARKWLTTI</sequence>
<feature type="compositionally biased region" description="Polar residues" evidence="12">
    <location>
        <begin position="415"/>
        <end position="426"/>
    </location>
</feature>
<evidence type="ECO:0000256" key="1">
    <source>
        <dbReference type="ARBA" id="ARBA00004406"/>
    </source>
</evidence>
<evidence type="ECO:0000256" key="3">
    <source>
        <dbReference type="ARBA" id="ARBA00009714"/>
    </source>
</evidence>
<comment type="catalytic activity">
    <reaction evidence="10">
        <text>a 1,2-diacyl-sn-glycero-3-phospho-L-serine(in) = a 1,2-diacyl-sn-glycero-3-phospho-L-serine(out)</text>
        <dbReference type="Rhea" id="RHEA:38663"/>
        <dbReference type="ChEBI" id="CHEBI:57262"/>
    </reaction>
</comment>
<reference evidence="13" key="1">
    <citation type="journal article" date="2023" name="Insect Mol. Biol.">
        <title>Genome sequencing provides insights into the evolution of gene families encoding plant cell wall-degrading enzymes in longhorned beetles.</title>
        <authorList>
            <person name="Shin N.R."/>
            <person name="Okamura Y."/>
            <person name="Kirsch R."/>
            <person name="Pauchet Y."/>
        </authorList>
    </citation>
    <scope>NUCLEOTIDE SEQUENCE</scope>
    <source>
        <strain evidence="13">MMC_N1</strain>
    </source>
</reference>
<evidence type="ECO:0000256" key="12">
    <source>
        <dbReference type="SAM" id="MobiDB-lite"/>
    </source>
</evidence>
<proteinExistence type="inferred from homology"/>
<dbReference type="PANTHER" id="PTHR13190">
    <property type="entry name" value="AUTOPHAGY-RELATED 2, ISOFORM A"/>
    <property type="match status" value="1"/>
</dbReference>
<evidence type="ECO:0000256" key="7">
    <source>
        <dbReference type="ARBA" id="ARBA00023006"/>
    </source>
</evidence>
<keyword evidence="5" id="KW-0813">Transport</keyword>
<protein>
    <recommendedName>
        <fullName evidence="4">Autophagy-related protein 2</fullName>
    </recommendedName>
</protein>
<comment type="subcellular location">
    <subcellularLocation>
        <location evidence="1">Endoplasmic reticulum membrane</location>
        <topology evidence="1">Peripheral membrane protein</topology>
    </subcellularLocation>
    <subcellularLocation>
        <location evidence="2">Preautophagosomal structure membrane</location>
        <topology evidence="2">Peripheral membrane protein</topology>
    </subcellularLocation>
</comment>
<evidence type="ECO:0000256" key="10">
    <source>
        <dbReference type="ARBA" id="ARBA00024479"/>
    </source>
</evidence>
<dbReference type="Proteomes" id="UP001162164">
    <property type="component" value="Unassembled WGS sequence"/>
</dbReference>
<dbReference type="PANTHER" id="PTHR13190:SF1">
    <property type="entry name" value="AUTOPHAGY-RELATED 2, ISOFORM A"/>
    <property type="match status" value="1"/>
</dbReference>
<evidence type="ECO:0000256" key="4">
    <source>
        <dbReference type="ARBA" id="ARBA00018070"/>
    </source>
</evidence>
<evidence type="ECO:0000256" key="8">
    <source>
        <dbReference type="ARBA" id="ARBA00023055"/>
    </source>
</evidence>
<evidence type="ECO:0000313" key="13">
    <source>
        <dbReference type="EMBL" id="KAJ8967900.1"/>
    </source>
</evidence>
<dbReference type="InterPro" id="IPR026849">
    <property type="entry name" value="ATG2"/>
</dbReference>
<gene>
    <name evidence="13" type="ORF">NQ317_015422</name>
</gene>
<keyword evidence="8" id="KW-0445">Lipid transport</keyword>
<evidence type="ECO:0000256" key="6">
    <source>
        <dbReference type="ARBA" id="ARBA00022824"/>
    </source>
</evidence>
<evidence type="ECO:0000256" key="11">
    <source>
        <dbReference type="ARBA" id="ARBA00024615"/>
    </source>
</evidence>
<evidence type="ECO:0000256" key="2">
    <source>
        <dbReference type="ARBA" id="ARBA00004623"/>
    </source>
</evidence>
<name>A0ABQ9IWY0_9CUCU</name>
<evidence type="ECO:0000256" key="9">
    <source>
        <dbReference type="ARBA" id="ARBA00023136"/>
    </source>
</evidence>
<organism evidence="13 14">
    <name type="scientific">Molorchus minor</name>
    <dbReference type="NCBI Taxonomy" id="1323400"/>
    <lineage>
        <taxon>Eukaryota</taxon>
        <taxon>Metazoa</taxon>
        <taxon>Ecdysozoa</taxon>
        <taxon>Arthropoda</taxon>
        <taxon>Hexapoda</taxon>
        <taxon>Insecta</taxon>
        <taxon>Pterygota</taxon>
        <taxon>Neoptera</taxon>
        <taxon>Endopterygota</taxon>
        <taxon>Coleoptera</taxon>
        <taxon>Polyphaga</taxon>
        <taxon>Cucujiformia</taxon>
        <taxon>Chrysomeloidea</taxon>
        <taxon>Cerambycidae</taxon>
        <taxon>Lamiinae</taxon>
        <taxon>Monochamini</taxon>
        <taxon>Molorchus</taxon>
    </lineage>
</organism>
<dbReference type="EMBL" id="JAPWTJ010002106">
    <property type="protein sequence ID" value="KAJ8967900.1"/>
    <property type="molecule type" value="Genomic_DNA"/>
</dbReference>
<feature type="region of interest" description="Disordered" evidence="12">
    <location>
        <begin position="411"/>
        <end position="431"/>
    </location>
</feature>
<comment type="similarity">
    <text evidence="3">Belongs to the ATG2 family.</text>
</comment>
<comment type="catalytic activity">
    <reaction evidence="11">
        <text>a 1,2-diacyl-sn-glycero-3-phosphoethanolamine(in) = a 1,2-diacyl-sn-glycero-3-phosphoethanolamine(out)</text>
        <dbReference type="Rhea" id="RHEA:38895"/>
        <dbReference type="ChEBI" id="CHEBI:64612"/>
    </reaction>
</comment>
<evidence type="ECO:0000313" key="14">
    <source>
        <dbReference type="Proteomes" id="UP001162164"/>
    </source>
</evidence>
<dbReference type="Pfam" id="PF13329">
    <property type="entry name" value="ATG2_CAD"/>
    <property type="match status" value="1"/>
</dbReference>
<keyword evidence="7" id="KW-0072">Autophagy</keyword>
<accession>A0ABQ9IWY0</accession>
<keyword evidence="14" id="KW-1185">Reference proteome</keyword>
<comment type="caution">
    <text evidence="13">The sequence shown here is derived from an EMBL/GenBank/DDBJ whole genome shotgun (WGS) entry which is preliminary data.</text>
</comment>
<evidence type="ECO:0000256" key="5">
    <source>
        <dbReference type="ARBA" id="ARBA00022448"/>
    </source>
</evidence>
<keyword evidence="9" id="KW-0472">Membrane</keyword>